<dbReference type="InterPro" id="IPR005182">
    <property type="entry name" value="YdbS-like_PH"/>
</dbReference>
<dbReference type="AlphaFoldDB" id="A0A1N6FSQ5"/>
<keyword evidence="4" id="KW-1185">Reference proteome</keyword>
<accession>A0A1N6FSQ5</accession>
<feature type="transmembrane region" description="Helical" evidence="1">
    <location>
        <begin position="48"/>
        <end position="68"/>
    </location>
</feature>
<dbReference type="PANTHER" id="PTHR34473:SF2">
    <property type="entry name" value="UPF0699 TRANSMEMBRANE PROTEIN YDBT"/>
    <property type="match status" value="1"/>
</dbReference>
<sequence>MGPKNMIDPQVLKLWRIRGCFNSLPLVGVALVYNFFIQVMPNTGLPDVGIYITIGLALIGGYVFIYLLPTLTYQSWRVDYNKDEIDFISGILITKRVTIPIIRVQNVESSIGPLAKKMGMMSLTISTAATSHKLPELPEEEALEVQKKIRRLIRNSL</sequence>
<reference evidence="4" key="1">
    <citation type="submission" date="2016-11" db="EMBL/GenBank/DDBJ databases">
        <authorList>
            <person name="Varghese N."/>
            <person name="Submissions S."/>
        </authorList>
    </citation>
    <scope>NUCLEOTIDE SEQUENCE [LARGE SCALE GENOMIC DNA]</scope>
    <source>
        <strain evidence="4">313</strain>
    </source>
</reference>
<evidence type="ECO:0000313" key="3">
    <source>
        <dbReference type="EMBL" id="SIN98283.1"/>
    </source>
</evidence>
<keyword evidence="1" id="KW-0812">Transmembrane</keyword>
<dbReference type="Proteomes" id="UP000184758">
    <property type="component" value="Unassembled WGS sequence"/>
</dbReference>
<evidence type="ECO:0000259" key="2">
    <source>
        <dbReference type="Pfam" id="PF03703"/>
    </source>
</evidence>
<evidence type="ECO:0000256" key="1">
    <source>
        <dbReference type="SAM" id="Phobius"/>
    </source>
</evidence>
<proteinExistence type="predicted"/>
<evidence type="ECO:0000313" key="4">
    <source>
        <dbReference type="Proteomes" id="UP000184758"/>
    </source>
</evidence>
<dbReference type="RefSeq" id="WP_245792759.1">
    <property type="nucleotide sequence ID" value="NZ_FSRN01000001.1"/>
</dbReference>
<feature type="domain" description="YdbS-like PH" evidence="2">
    <location>
        <begin position="73"/>
        <end position="149"/>
    </location>
</feature>
<organism evidence="3 4">
    <name type="scientific">Carnobacterium alterfunditum</name>
    <dbReference type="NCBI Taxonomy" id="28230"/>
    <lineage>
        <taxon>Bacteria</taxon>
        <taxon>Bacillati</taxon>
        <taxon>Bacillota</taxon>
        <taxon>Bacilli</taxon>
        <taxon>Lactobacillales</taxon>
        <taxon>Carnobacteriaceae</taxon>
        <taxon>Carnobacterium</taxon>
    </lineage>
</organism>
<dbReference type="eggNOG" id="COG3402">
    <property type="taxonomic scope" value="Bacteria"/>
</dbReference>
<name>A0A1N6FSQ5_9LACT</name>
<gene>
    <name evidence="3" type="ORF">SAMN05878443_0802</name>
</gene>
<protein>
    <recommendedName>
        <fullName evidence="2">YdbS-like PH domain-containing protein</fullName>
    </recommendedName>
</protein>
<dbReference type="PANTHER" id="PTHR34473">
    <property type="entry name" value="UPF0699 TRANSMEMBRANE PROTEIN YDBS"/>
    <property type="match status" value="1"/>
</dbReference>
<dbReference type="Pfam" id="PF03703">
    <property type="entry name" value="bPH_2"/>
    <property type="match status" value="1"/>
</dbReference>
<keyword evidence="1" id="KW-1133">Transmembrane helix</keyword>
<feature type="transmembrane region" description="Helical" evidence="1">
    <location>
        <begin position="20"/>
        <end position="36"/>
    </location>
</feature>
<keyword evidence="1" id="KW-0472">Membrane</keyword>
<dbReference type="EMBL" id="FSRN01000001">
    <property type="protein sequence ID" value="SIN98283.1"/>
    <property type="molecule type" value="Genomic_DNA"/>
</dbReference>
<dbReference type="STRING" id="28230.SAMN05878443_0802"/>